<sequence length="273" mass="30775">MVCEIKSIYEGCVQGYEFLPGKECVKGTILTFGGSEGGCLFDIAQNLAENGQHVYALYYFGKTCLPATLSQIELNFFEKVVTYLRDTQVSLQPLTIVGASRGAELALLLASYYPTMVSHLVLFSPSAYAFQGIQGKGTWLYQGKELPYIRFSRKSTFNQLVSRIKKQPFIWANEFRKETAHNKNALVAQIDPALYLGDMLLFVGKMDQVWHSLDMAELLLQKVGGKRCEVHIYEEAGHCFYPGYSLGGTFDGNAFAQQDSLRRMNEKIVEWHQ</sequence>
<evidence type="ECO:0000313" key="2">
    <source>
        <dbReference type="EMBL" id="RSU06422.1"/>
    </source>
</evidence>
<accession>A0A430AFC1</accession>
<dbReference type="AlphaFoldDB" id="A0A430AFC1"/>
<keyword evidence="3" id="KW-1185">Reference proteome</keyword>
<dbReference type="InterPro" id="IPR014940">
    <property type="entry name" value="BAAT_C"/>
</dbReference>
<name>A0A430AFC1_9ENTE</name>
<dbReference type="Gene3D" id="3.40.50.1820">
    <property type="entry name" value="alpha/beta hydrolase"/>
    <property type="match status" value="1"/>
</dbReference>
<dbReference type="PANTHER" id="PTHR10824">
    <property type="entry name" value="ACYL-COENZYME A THIOESTERASE-RELATED"/>
    <property type="match status" value="1"/>
</dbReference>
<protein>
    <recommendedName>
        <fullName evidence="1">BAAT/Acyl-CoA thioester hydrolase C-terminal domain-containing protein</fullName>
    </recommendedName>
</protein>
<dbReference type="Proteomes" id="UP000288669">
    <property type="component" value="Unassembled WGS sequence"/>
</dbReference>
<dbReference type="Pfam" id="PF08840">
    <property type="entry name" value="BAAT_C"/>
    <property type="match status" value="1"/>
</dbReference>
<feature type="domain" description="BAAT/Acyl-CoA thioester hydrolase C-terminal" evidence="1">
    <location>
        <begin position="72"/>
        <end position="245"/>
    </location>
</feature>
<proteinExistence type="predicted"/>
<dbReference type="GO" id="GO:0006631">
    <property type="term" value="P:fatty acid metabolic process"/>
    <property type="evidence" value="ECO:0007669"/>
    <property type="project" value="TreeGrafter"/>
</dbReference>
<gene>
    <name evidence="2" type="ORF">CBF30_09210</name>
</gene>
<reference evidence="2 3" key="1">
    <citation type="submission" date="2017-05" db="EMBL/GenBank/DDBJ databases">
        <title>Vagococcus spp. assemblies.</title>
        <authorList>
            <person name="Gulvik C.A."/>
        </authorList>
    </citation>
    <scope>NUCLEOTIDE SEQUENCE [LARGE SCALE GENOMIC DNA]</scope>
    <source>
        <strain evidence="2 3">DSM 24756</strain>
    </source>
</reference>
<evidence type="ECO:0000259" key="1">
    <source>
        <dbReference type="Pfam" id="PF08840"/>
    </source>
</evidence>
<dbReference type="InterPro" id="IPR029058">
    <property type="entry name" value="AB_hydrolase_fold"/>
</dbReference>
<dbReference type="OrthoDB" id="8922993at2"/>
<organism evidence="2 3">
    <name type="scientific">Vagococcus entomophilus</name>
    <dbReference type="NCBI Taxonomy" id="1160095"/>
    <lineage>
        <taxon>Bacteria</taxon>
        <taxon>Bacillati</taxon>
        <taxon>Bacillota</taxon>
        <taxon>Bacilli</taxon>
        <taxon>Lactobacillales</taxon>
        <taxon>Enterococcaceae</taxon>
        <taxon>Vagococcus</taxon>
    </lineage>
</organism>
<dbReference type="EMBL" id="NGJZ01000003">
    <property type="protein sequence ID" value="RSU06422.1"/>
    <property type="molecule type" value="Genomic_DNA"/>
</dbReference>
<comment type="caution">
    <text evidence="2">The sequence shown here is derived from an EMBL/GenBank/DDBJ whole genome shotgun (WGS) entry which is preliminary data.</text>
</comment>
<dbReference type="GO" id="GO:0047617">
    <property type="term" value="F:fatty acyl-CoA hydrolase activity"/>
    <property type="evidence" value="ECO:0007669"/>
    <property type="project" value="TreeGrafter"/>
</dbReference>
<evidence type="ECO:0000313" key="3">
    <source>
        <dbReference type="Proteomes" id="UP000288669"/>
    </source>
</evidence>
<dbReference type="PANTHER" id="PTHR10824:SF4">
    <property type="entry name" value="ACYL-COENZYME A THIOESTERASE 1-LIKE"/>
    <property type="match status" value="1"/>
</dbReference>
<dbReference type="SUPFAM" id="SSF53474">
    <property type="entry name" value="alpha/beta-Hydrolases"/>
    <property type="match status" value="1"/>
</dbReference>
<dbReference type="GO" id="GO:0006637">
    <property type="term" value="P:acyl-CoA metabolic process"/>
    <property type="evidence" value="ECO:0007669"/>
    <property type="project" value="TreeGrafter"/>
</dbReference>